<dbReference type="OMA" id="MPVPNWW"/>
<evidence type="ECO:0000256" key="4">
    <source>
        <dbReference type="ARBA" id="ARBA00047343"/>
    </source>
</evidence>
<dbReference type="STRING" id="683840.U5HBU7"/>
<dbReference type="Pfam" id="PF25087">
    <property type="entry name" value="GMPPB_C"/>
    <property type="match status" value="1"/>
</dbReference>
<dbReference type="InterPro" id="IPR011004">
    <property type="entry name" value="Trimer_LpxA-like_sf"/>
</dbReference>
<dbReference type="Pfam" id="PF00483">
    <property type="entry name" value="NTP_transferase"/>
    <property type="match status" value="1"/>
</dbReference>
<organism evidence="7">
    <name type="scientific">Microbotryum lychnidis-dioicae (strain p1A1 Lamole / MvSl-1064)</name>
    <name type="common">Anther smut fungus</name>
    <dbReference type="NCBI Taxonomy" id="683840"/>
    <lineage>
        <taxon>Eukaryota</taxon>
        <taxon>Fungi</taxon>
        <taxon>Dikarya</taxon>
        <taxon>Basidiomycota</taxon>
        <taxon>Pucciniomycotina</taxon>
        <taxon>Microbotryomycetes</taxon>
        <taxon>Microbotryales</taxon>
        <taxon>Microbotryaceae</taxon>
        <taxon>Microbotryum</taxon>
    </lineage>
</organism>
<dbReference type="PANTHER" id="PTHR22572">
    <property type="entry name" value="SUGAR-1-PHOSPHATE GUANYL TRANSFERASE"/>
    <property type="match status" value="1"/>
</dbReference>
<dbReference type="SUPFAM" id="SSF51161">
    <property type="entry name" value="Trimeric LpxA-like enzymes"/>
    <property type="match status" value="1"/>
</dbReference>
<sequence>MASSKAVILIGGPSKGTRFRPLSLDIPKPLFPIAGRALLWHSIQAASKVDGLHEVILIGFYDDAIIAHFVKAASIDFPNLSIRYMREYQSLGTAGGLYHFRDSILRNNPDQIFVLHADIACNFPLAQLKDFHDRHRGVGTVMGVKVPRETATKFGCIVIDPETQQARHYVEKPESFISDTINGGIYLFDKTIFDEIRVAMETKLRRNADDPTLTQDDQLRLEQDVIAPLAASKKLYVYQALGAWTQIKSAASAIPANTLILASYKTTNPLLLRRRSPTITAENRAHASAMARASKSIKAEIIEPCFIDETAEVDPTAKVGPNVSIGAGVKIGYGCRVKESIILDNTTLDKNAYVINSIISEDCKLGPWSRVEGASFGDEKQSIAILAKNVSVLREVHVRSCIVLPSKVLSKNSKNEVLL</sequence>
<dbReference type="OrthoDB" id="285674at2759"/>
<dbReference type="Proteomes" id="UP000017200">
    <property type="component" value="Unassembled WGS sequence"/>
</dbReference>
<dbReference type="EnsemblFungi" id="MVLG_04640T0">
    <property type="protein sequence ID" value="MVLG_04640T0"/>
    <property type="gene ID" value="MVLG_04640"/>
</dbReference>
<evidence type="ECO:0000313" key="7">
    <source>
        <dbReference type="EMBL" id="KDE04993.1"/>
    </source>
</evidence>
<evidence type="ECO:0000256" key="1">
    <source>
        <dbReference type="ARBA" id="ARBA00004823"/>
    </source>
</evidence>
<dbReference type="Gene3D" id="3.90.550.10">
    <property type="entry name" value="Spore Coat Polysaccharide Biosynthesis Protein SpsA, Chain A"/>
    <property type="match status" value="1"/>
</dbReference>
<dbReference type="InterPro" id="IPR005835">
    <property type="entry name" value="NTP_transferase_dom"/>
</dbReference>
<dbReference type="EMBL" id="GL541695">
    <property type="protein sequence ID" value="KDE04993.1"/>
    <property type="molecule type" value="Genomic_DNA"/>
</dbReference>
<dbReference type="AlphaFoldDB" id="U5HBU7"/>
<dbReference type="Gene3D" id="2.160.10.10">
    <property type="entry name" value="Hexapeptide repeat proteins"/>
    <property type="match status" value="1"/>
</dbReference>
<evidence type="ECO:0000313" key="8">
    <source>
        <dbReference type="EnsemblFungi" id="MVLG_04640T0"/>
    </source>
</evidence>
<accession>U5HBU7</accession>
<gene>
    <name evidence="7" type="ORF">MVLG_04640</name>
</gene>
<proteinExistence type="inferred from homology"/>
<dbReference type="HOGENOM" id="CLU_029499_3_0_1"/>
<reference evidence="9" key="1">
    <citation type="submission" date="2010-11" db="EMBL/GenBank/DDBJ databases">
        <title>The genome sequence of Microbotryum violaceum strain p1A1 Lamole.</title>
        <authorList>
            <person name="Cuomo C."/>
            <person name="Perlin M."/>
            <person name="Young S.K."/>
            <person name="Zeng Q."/>
            <person name="Gargeya S."/>
            <person name="Alvarado L."/>
            <person name="Berlin A."/>
            <person name="Chapman S.B."/>
            <person name="Chen Z."/>
            <person name="Freedman E."/>
            <person name="Gellesch M."/>
            <person name="Goldberg J."/>
            <person name="Griggs A."/>
            <person name="Gujja S."/>
            <person name="Heilman E."/>
            <person name="Heiman D."/>
            <person name="Howarth C."/>
            <person name="Mehta T."/>
            <person name="Neiman D."/>
            <person name="Pearson M."/>
            <person name="Roberts A."/>
            <person name="Saif S."/>
            <person name="Shea T."/>
            <person name="Shenoy N."/>
            <person name="Sisk P."/>
            <person name="Stolte C."/>
            <person name="Sykes S."/>
            <person name="White J."/>
            <person name="Yandava C."/>
            <person name="Haas B."/>
            <person name="Nusbaum C."/>
            <person name="Birren B."/>
        </authorList>
    </citation>
    <scope>NUCLEOTIDE SEQUENCE [LARGE SCALE GENOMIC DNA]</scope>
    <source>
        <strain evidence="9">p1A1 Lamole</strain>
    </source>
</reference>
<evidence type="ECO:0000313" key="9">
    <source>
        <dbReference type="Proteomes" id="UP000017200"/>
    </source>
</evidence>
<dbReference type="EC" id="2.7.7.13" evidence="3"/>
<reference evidence="7" key="2">
    <citation type="submission" date="2010-11" db="EMBL/GenBank/DDBJ databases">
        <authorList>
            <consortium name="The Broad Institute Genome Sequencing Platform"/>
            <person name="Earl A."/>
            <person name="Ward D."/>
            <person name="Feldgarden M."/>
            <person name="Gevers D."/>
            <person name="Butler R."/>
            <person name="Young S.K."/>
            <person name="Zeng Q."/>
            <person name="Gargeya S."/>
            <person name="Fitzgerald M."/>
            <person name="Haas B."/>
            <person name="Abouelleil A."/>
            <person name="Alvarado L."/>
            <person name="Arachchi H.M."/>
            <person name="Berlin A."/>
            <person name="Brown A."/>
            <person name="Chapman S.B."/>
            <person name="Chen Z."/>
            <person name="Dunbar C."/>
            <person name="Freedman E."/>
            <person name="Gearin G."/>
            <person name="Gellesch M."/>
            <person name="Goldberg J."/>
            <person name="Griggs A."/>
            <person name="Gujja S."/>
            <person name="Heilman E."/>
            <person name="Heiman D."/>
            <person name="Howarth C."/>
            <person name="Larson L."/>
            <person name="Lui A."/>
            <person name="MacDonald P.J.P."/>
            <person name="Mehta T."/>
            <person name="Montmayeur A."/>
            <person name="Murphy C."/>
            <person name="Neiman D."/>
            <person name="Pearson M."/>
            <person name="Priest M."/>
            <person name="Roberts A."/>
            <person name="Saif S."/>
            <person name="Shea T."/>
            <person name="Shenoy N."/>
            <person name="Sisk P."/>
            <person name="Stolte C."/>
            <person name="Sykes S."/>
            <person name="White J."/>
            <person name="Yandava C."/>
            <person name="Wortman J."/>
            <person name="Nusbaum C."/>
            <person name="Birren B."/>
        </authorList>
    </citation>
    <scope>NUCLEOTIDE SEQUENCE</scope>
    <source>
        <strain evidence="7">P1A1 Lamole</strain>
    </source>
</reference>
<comment type="catalytic activity">
    <reaction evidence="4">
        <text>alpha-D-mannose 1-phosphate + GTP + H(+) = GDP-alpha-D-mannose + diphosphate</text>
        <dbReference type="Rhea" id="RHEA:15229"/>
        <dbReference type="ChEBI" id="CHEBI:15378"/>
        <dbReference type="ChEBI" id="CHEBI:33019"/>
        <dbReference type="ChEBI" id="CHEBI:37565"/>
        <dbReference type="ChEBI" id="CHEBI:57527"/>
        <dbReference type="ChEBI" id="CHEBI:58409"/>
        <dbReference type="EC" id="2.7.7.13"/>
    </reaction>
</comment>
<reference evidence="7 9" key="3">
    <citation type="journal article" date="2015" name="BMC Genomics">
        <title>Sex and parasites: genomic and transcriptomic analysis of Microbotryum lychnidis-dioicae, the biotrophic and plant-castrating anther smut fungus.</title>
        <authorList>
            <person name="Perlin M.H."/>
            <person name="Amselem J."/>
            <person name="Fontanillas E."/>
            <person name="Toh S.S."/>
            <person name="Chen Z."/>
            <person name="Goldberg J."/>
            <person name="Duplessis S."/>
            <person name="Henrissat B."/>
            <person name="Young S."/>
            <person name="Zeng Q."/>
            <person name="Aguileta G."/>
            <person name="Petit E."/>
            <person name="Badouin H."/>
            <person name="Andrews J."/>
            <person name="Razeeq D."/>
            <person name="Gabaldon T."/>
            <person name="Quesneville H."/>
            <person name="Giraud T."/>
            <person name="Hood M.E."/>
            <person name="Schultz D.J."/>
            <person name="Cuomo C.A."/>
        </authorList>
    </citation>
    <scope>NUCLEOTIDE SEQUENCE [LARGE SCALE GENOMIC DNA]</scope>
    <source>
        <strain evidence="7">P1A1 Lamole</strain>
        <strain evidence="9">p1A1 Lamole</strain>
    </source>
</reference>
<comment type="pathway">
    <text evidence="1">Nucleotide-sugar biosynthesis; GDP-alpha-D-mannose biosynthesis; GDP-alpha-D-mannose from alpha-D-mannose 1-phosphate (GTP route): step 1/1.</text>
</comment>
<reference evidence="8" key="4">
    <citation type="submission" date="2015-06" db="UniProtKB">
        <authorList>
            <consortium name="EnsemblFungi"/>
        </authorList>
    </citation>
    <scope>IDENTIFICATION</scope>
</reference>
<keyword evidence="9" id="KW-1185">Reference proteome</keyword>
<dbReference type="InterPro" id="IPR056729">
    <property type="entry name" value="GMPPB_C"/>
</dbReference>
<protein>
    <recommendedName>
        <fullName evidence="3">mannose-1-phosphate guanylyltransferase</fullName>
        <ecNumber evidence="3">2.7.7.13</ecNumber>
    </recommendedName>
</protein>
<evidence type="ECO:0000256" key="2">
    <source>
        <dbReference type="ARBA" id="ARBA00007274"/>
    </source>
</evidence>
<dbReference type="InterPro" id="IPR029044">
    <property type="entry name" value="Nucleotide-diphossugar_trans"/>
</dbReference>
<dbReference type="InterPro" id="IPR050486">
    <property type="entry name" value="Mannose-1P_guanyltransferase"/>
</dbReference>
<dbReference type="SUPFAM" id="SSF53448">
    <property type="entry name" value="Nucleotide-diphospho-sugar transferases"/>
    <property type="match status" value="1"/>
</dbReference>
<feature type="domain" description="Nucleotidyl transferase" evidence="5">
    <location>
        <begin position="5"/>
        <end position="201"/>
    </location>
</feature>
<feature type="domain" description="Mannose-1-phosphate guanyltransferase C-terminal" evidence="6">
    <location>
        <begin position="301"/>
        <end position="416"/>
    </location>
</feature>
<dbReference type="InParanoid" id="U5HBU7"/>
<dbReference type="FunCoup" id="U5HBU7">
    <property type="interactions" value="383"/>
</dbReference>
<evidence type="ECO:0000259" key="5">
    <source>
        <dbReference type="Pfam" id="PF00483"/>
    </source>
</evidence>
<name>U5HBU7_USTV1</name>
<evidence type="ECO:0000256" key="3">
    <source>
        <dbReference type="ARBA" id="ARBA00012387"/>
    </source>
</evidence>
<dbReference type="CDD" id="cd06428">
    <property type="entry name" value="M1P_guanylylT_A_like_N"/>
    <property type="match status" value="1"/>
</dbReference>
<dbReference type="EMBL" id="AEIJ01000460">
    <property type="status" value="NOT_ANNOTATED_CDS"/>
    <property type="molecule type" value="Genomic_DNA"/>
</dbReference>
<evidence type="ECO:0000259" key="6">
    <source>
        <dbReference type="Pfam" id="PF25087"/>
    </source>
</evidence>
<comment type="similarity">
    <text evidence="2">Belongs to the transferase hexapeptide repeat family.</text>
</comment>
<dbReference type="GO" id="GO:0004475">
    <property type="term" value="F:mannose-1-phosphate guanylyltransferase (GTP) activity"/>
    <property type="evidence" value="ECO:0007669"/>
    <property type="project" value="UniProtKB-EC"/>
</dbReference>